<feature type="chain" id="PRO_5007569148" description="Secreted protein" evidence="1">
    <location>
        <begin position="20"/>
        <end position="289"/>
    </location>
</feature>
<sequence>MTRSILSGLLGLLSVVAMASLPSACESGGVGDPCLPEDEYDPQFAGFKVTEENIESRSFQCQTRICLVNHFQGRVSCPLGQEAPATCNPAAPGDCKDCKLSGSYAPDCESDGECVSGDCDEAGGFCRCGTPGTDNPNCPADWSCGEDGVCKLHICRDGITNPDGSTKCQDPTKSAAENEGKACCVPGTEDPVASPVCGQCAGDSDRNAEQAVYCSCRCGVAEGEPDDPNFNFCECPQGFSCSEIRPNVGLGDANITGKYCIKKDSEFRGEQACGKVQGRYNSEQCEGNP</sequence>
<dbReference type="EMBL" id="JEMB01000734">
    <property type="protein sequence ID" value="KYF94411.1"/>
    <property type="molecule type" value="Genomic_DNA"/>
</dbReference>
<organism evidence="2 3">
    <name type="scientific">Sorangium cellulosum</name>
    <name type="common">Polyangium cellulosum</name>
    <dbReference type="NCBI Taxonomy" id="56"/>
    <lineage>
        <taxon>Bacteria</taxon>
        <taxon>Pseudomonadati</taxon>
        <taxon>Myxococcota</taxon>
        <taxon>Polyangia</taxon>
        <taxon>Polyangiales</taxon>
        <taxon>Polyangiaceae</taxon>
        <taxon>Sorangium</taxon>
    </lineage>
</organism>
<comment type="caution">
    <text evidence="2">The sequence shown here is derived from an EMBL/GenBank/DDBJ whole genome shotgun (WGS) entry which is preliminary data.</text>
</comment>
<name>A0A150SPN1_SORCE</name>
<proteinExistence type="predicted"/>
<evidence type="ECO:0000256" key="1">
    <source>
        <dbReference type="SAM" id="SignalP"/>
    </source>
</evidence>
<feature type="signal peptide" evidence="1">
    <location>
        <begin position="1"/>
        <end position="19"/>
    </location>
</feature>
<evidence type="ECO:0008006" key="4">
    <source>
        <dbReference type="Google" id="ProtNLM"/>
    </source>
</evidence>
<gene>
    <name evidence="2" type="ORF">BE17_49920</name>
</gene>
<evidence type="ECO:0000313" key="2">
    <source>
        <dbReference type="EMBL" id="KYF94411.1"/>
    </source>
</evidence>
<reference evidence="2 3" key="1">
    <citation type="submission" date="2014-02" db="EMBL/GenBank/DDBJ databases">
        <title>The small core and large imbalanced accessory genome model reveals a collaborative survival strategy of Sorangium cellulosum strains in nature.</title>
        <authorList>
            <person name="Han K."/>
            <person name="Peng R."/>
            <person name="Blom J."/>
            <person name="Li Y.-Z."/>
        </authorList>
    </citation>
    <scope>NUCLEOTIDE SEQUENCE [LARGE SCALE GENOMIC DNA]</scope>
    <source>
        <strain evidence="2 3">So0011-07</strain>
    </source>
</reference>
<protein>
    <recommendedName>
        <fullName evidence="4">Secreted protein</fullName>
    </recommendedName>
</protein>
<dbReference type="AlphaFoldDB" id="A0A150SPN1"/>
<evidence type="ECO:0000313" key="3">
    <source>
        <dbReference type="Proteomes" id="UP000075635"/>
    </source>
</evidence>
<keyword evidence="1" id="KW-0732">Signal</keyword>
<dbReference type="Proteomes" id="UP000075635">
    <property type="component" value="Unassembled WGS sequence"/>
</dbReference>
<accession>A0A150SPN1</accession>